<proteinExistence type="predicted"/>
<accession>A0A197ZYN5</accession>
<dbReference type="PANTHER" id="PTHR30419:SF25">
    <property type="entry name" value="HTH-TYPE TRANSCRIPTIONAL REGULATOR YTLI"/>
    <property type="match status" value="1"/>
</dbReference>
<protein>
    <recommendedName>
        <fullName evidence="1">LysR substrate-binding domain-containing protein</fullName>
    </recommendedName>
</protein>
<sequence length="187" mass="20270">MRQHPKVKISIHIGNTTVLGQMLHEGSIDMAICSTPNTGLDHSFEPIFSKRLSLLVPETHSLASKPTIRLQDLQHEHLLITNSQCPYRQKLENALLENGGSPFSGMEIGNMAALKYYVQANFGIAVVPVISATPTPPGTVLNTIDDLDSGLVTGLLRKMNASTFSLATESLVEIFRKELTSTVSSAS</sequence>
<evidence type="ECO:0000313" key="2">
    <source>
        <dbReference type="EMBL" id="OAS14304.1"/>
    </source>
</evidence>
<dbReference type="Pfam" id="PF03466">
    <property type="entry name" value="LysR_substrate"/>
    <property type="match status" value="1"/>
</dbReference>
<dbReference type="Proteomes" id="UP000078454">
    <property type="component" value="Unassembled WGS sequence"/>
</dbReference>
<dbReference type="SUPFAM" id="SSF53850">
    <property type="entry name" value="Periplasmic binding protein-like II"/>
    <property type="match status" value="1"/>
</dbReference>
<dbReference type="GO" id="GO:0006355">
    <property type="term" value="P:regulation of DNA-templated transcription"/>
    <property type="evidence" value="ECO:0007669"/>
    <property type="project" value="TreeGrafter"/>
</dbReference>
<dbReference type="GO" id="GO:0005829">
    <property type="term" value="C:cytosol"/>
    <property type="evidence" value="ECO:0007669"/>
    <property type="project" value="TreeGrafter"/>
</dbReference>
<organism evidence="2 3">
    <name type="scientific">Paenibacillus oryzisoli</name>
    <dbReference type="NCBI Taxonomy" id="1850517"/>
    <lineage>
        <taxon>Bacteria</taxon>
        <taxon>Bacillati</taxon>
        <taxon>Bacillota</taxon>
        <taxon>Bacilli</taxon>
        <taxon>Bacillales</taxon>
        <taxon>Paenibacillaceae</taxon>
        <taxon>Paenibacillus</taxon>
    </lineage>
</organism>
<name>A0A197ZYN5_9BACL</name>
<keyword evidence="3" id="KW-1185">Reference proteome</keyword>
<gene>
    <name evidence="2" type="ORF">A8708_12955</name>
</gene>
<dbReference type="EMBL" id="LYPB01000090">
    <property type="protein sequence ID" value="OAS14304.1"/>
    <property type="molecule type" value="Genomic_DNA"/>
</dbReference>
<dbReference type="STRING" id="1850517.A8708_12955"/>
<dbReference type="Gene3D" id="3.40.190.290">
    <property type="match status" value="1"/>
</dbReference>
<dbReference type="InterPro" id="IPR050950">
    <property type="entry name" value="HTH-type_LysR_regulators"/>
</dbReference>
<evidence type="ECO:0000313" key="3">
    <source>
        <dbReference type="Proteomes" id="UP000078454"/>
    </source>
</evidence>
<comment type="caution">
    <text evidence="2">The sequence shown here is derived from an EMBL/GenBank/DDBJ whole genome shotgun (WGS) entry which is preliminary data.</text>
</comment>
<reference evidence="2 3" key="1">
    <citation type="submission" date="2016-05" db="EMBL/GenBank/DDBJ databases">
        <title>Paenibacillus sp. 1ZS3-15 nov., isolated from the rhizosphere soil.</title>
        <authorList>
            <person name="Zhang X.X."/>
            <person name="Zhang J."/>
        </authorList>
    </citation>
    <scope>NUCLEOTIDE SEQUENCE [LARGE SCALE GENOMIC DNA]</scope>
    <source>
        <strain evidence="2 3">1ZS3-15</strain>
    </source>
</reference>
<dbReference type="AlphaFoldDB" id="A0A197ZYN5"/>
<dbReference type="CDD" id="cd05466">
    <property type="entry name" value="PBP2_LTTR_substrate"/>
    <property type="match status" value="1"/>
</dbReference>
<evidence type="ECO:0000259" key="1">
    <source>
        <dbReference type="Pfam" id="PF03466"/>
    </source>
</evidence>
<dbReference type="InterPro" id="IPR005119">
    <property type="entry name" value="LysR_subst-bd"/>
</dbReference>
<feature type="domain" description="LysR substrate-binding" evidence="1">
    <location>
        <begin position="1"/>
        <end position="134"/>
    </location>
</feature>
<dbReference type="PANTHER" id="PTHR30419">
    <property type="entry name" value="HTH-TYPE TRANSCRIPTIONAL REGULATOR YBHD"/>
    <property type="match status" value="1"/>
</dbReference>